<dbReference type="PANTHER" id="PTHR10815">
    <property type="entry name" value="METHYLATED-DNA--PROTEIN-CYSTEINE METHYLTRANSFERASE"/>
    <property type="match status" value="1"/>
</dbReference>
<keyword evidence="3 9" id="KW-0963">Cytoplasm</keyword>
<keyword evidence="6 9" id="KW-0227">DNA damage</keyword>
<comment type="catalytic activity">
    <reaction evidence="1 9">
        <text>a 4-O-methyl-thymidine in DNA + L-cysteinyl-[protein] = a thymidine in DNA + S-methyl-L-cysteinyl-[protein]</text>
        <dbReference type="Rhea" id="RHEA:53428"/>
        <dbReference type="Rhea" id="RHEA-COMP:10131"/>
        <dbReference type="Rhea" id="RHEA-COMP:10132"/>
        <dbReference type="Rhea" id="RHEA-COMP:13555"/>
        <dbReference type="Rhea" id="RHEA-COMP:13556"/>
        <dbReference type="ChEBI" id="CHEBI:29950"/>
        <dbReference type="ChEBI" id="CHEBI:82612"/>
        <dbReference type="ChEBI" id="CHEBI:137386"/>
        <dbReference type="ChEBI" id="CHEBI:137387"/>
        <dbReference type="EC" id="2.1.1.63"/>
    </reaction>
</comment>
<comment type="subcellular location">
    <subcellularLocation>
        <location evidence="9">Cytoplasm</location>
    </subcellularLocation>
</comment>
<dbReference type="InterPro" id="IPR036217">
    <property type="entry name" value="MethylDNA_cys_MeTrfase_DNAb"/>
</dbReference>
<keyword evidence="13" id="KW-1185">Reference proteome</keyword>
<keyword evidence="4 9" id="KW-0489">Methyltransferase</keyword>
<dbReference type="Pfam" id="PF01035">
    <property type="entry name" value="DNA_binding_1"/>
    <property type="match status" value="1"/>
</dbReference>
<evidence type="ECO:0000256" key="3">
    <source>
        <dbReference type="ARBA" id="ARBA00022490"/>
    </source>
</evidence>
<dbReference type="GO" id="GO:0005737">
    <property type="term" value="C:cytoplasm"/>
    <property type="evidence" value="ECO:0007669"/>
    <property type="project" value="UniProtKB-SubCell"/>
</dbReference>
<dbReference type="GO" id="GO:0006307">
    <property type="term" value="P:DNA alkylation repair"/>
    <property type="evidence" value="ECO:0007669"/>
    <property type="project" value="UniProtKB-UniRule"/>
</dbReference>
<dbReference type="GO" id="GO:0032259">
    <property type="term" value="P:methylation"/>
    <property type="evidence" value="ECO:0007669"/>
    <property type="project" value="UniProtKB-KW"/>
</dbReference>
<accession>A0A917M5F1</accession>
<comment type="function">
    <text evidence="9">Involved in the cellular defense against the biological effects of O6-methylguanine (O6-MeG) and O4-methylthymine (O4-MeT) in DNA. Repairs the methylated nucleobase in DNA by stoichiometrically transferring the methyl group to a cysteine residue in the enzyme. This is a suicide reaction: the enzyme is irreversibly inactivated.</text>
</comment>
<dbReference type="EC" id="2.1.1.63" evidence="9"/>
<evidence type="ECO:0000313" key="12">
    <source>
        <dbReference type="EMBL" id="GGG79184.1"/>
    </source>
</evidence>
<dbReference type="FunFam" id="1.10.10.10:FF:000214">
    <property type="entry name" value="Methylated-DNA--protein-cysteine methyltransferase"/>
    <property type="match status" value="1"/>
</dbReference>
<evidence type="ECO:0000256" key="1">
    <source>
        <dbReference type="ARBA" id="ARBA00001286"/>
    </source>
</evidence>
<organism evidence="12 13">
    <name type="scientific">Paenibacillus radicis</name>
    <name type="common">ex Gao et al. 2016</name>
    <dbReference type="NCBI Taxonomy" id="1737354"/>
    <lineage>
        <taxon>Bacteria</taxon>
        <taxon>Bacillati</taxon>
        <taxon>Bacillota</taxon>
        <taxon>Bacilli</taxon>
        <taxon>Bacillales</taxon>
        <taxon>Paenibacillaceae</taxon>
        <taxon>Paenibacillus</taxon>
    </lineage>
</organism>
<dbReference type="GO" id="GO:0003908">
    <property type="term" value="F:methylated-DNA-[protein]-cysteine S-methyltransferase activity"/>
    <property type="evidence" value="ECO:0007669"/>
    <property type="project" value="UniProtKB-UniRule"/>
</dbReference>
<dbReference type="HAMAP" id="MF_00772">
    <property type="entry name" value="OGT"/>
    <property type="match status" value="1"/>
</dbReference>
<keyword evidence="7 9" id="KW-0234">DNA repair</keyword>
<comment type="miscellaneous">
    <text evidence="9">This enzyme catalyzes only one turnover and therefore is not strictly catalytic. According to one definition, an enzyme is a biocatalyst that acts repeatedly and over many reaction cycles.</text>
</comment>
<dbReference type="InterPro" id="IPR008332">
    <property type="entry name" value="MethylG_MeTrfase_N"/>
</dbReference>
<feature type="active site" description="Nucleophile; methyl group acceptor" evidence="9">
    <location>
        <position position="120"/>
    </location>
</feature>
<gene>
    <name evidence="12" type="primary">adaB</name>
    <name evidence="12" type="ORF">GCM10010918_40290</name>
</gene>
<dbReference type="Pfam" id="PF02870">
    <property type="entry name" value="Methyltransf_1N"/>
    <property type="match status" value="1"/>
</dbReference>
<dbReference type="EMBL" id="BMHY01000008">
    <property type="protein sequence ID" value="GGG79184.1"/>
    <property type="molecule type" value="Genomic_DNA"/>
</dbReference>
<dbReference type="PROSITE" id="PS00374">
    <property type="entry name" value="MGMT"/>
    <property type="match status" value="1"/>
</dbReference>
<comment type="catalytic activity">
    <reaction evidence="8 9">
        <text>a 6-O-methyl-2'-deoxyguanosine in DNA + L-cysteinyl-[protein] = S-methyl-L-cysteinyl-[protein] + a 2'-deoxyguanosine in DNA</text>
        <dbReference type="Rhea" id="RHEA:24000"/>
        <dbReference type="Rhea" id="RHEA-COMP:10131"/>
        <dbReference type="Rhea" id="RHEA-COMP:10132"/>
        <dbReference type="Rhea" id="RHEA-COMP:11367"/>
        <dbReference type="Rhea" id="RHEA-COMP:11368"/>
        <dbReference type="ChEBI" id="CHEBI:29950"/>
        <dbReference type="ChEBI" id="CHEBI:82612"/>
        <dbReference type="ChEBI" id="CHEBI:85445"/>
        <dbReference type="ChEBI" id="CHEBI:85448"/>
        <dbReference type="EC" id="2.1.1.63"/>
    </reaction>
</comment>
<evidence type="ECO:0000256" key="2">
    <source>
        <dbReference type="ARBA" id="ARBA00008711"/>
    </source>
</evidence>
<keyword evidence="5 9" id="KW-0808">Transferase</keyword>
<protein>
    <recommendedName>
        <fullName evidence="9">Methylated-DNA--protein-cysteine methyltransferase</fullName>
        <ecNumber evidence="9">2.1.1.63</ecNumber>
    </recommendedName>
    <alternativeName>
        <fullName evidence="9">6-O-methylguanine-DNA methyltransferase</fullName>
        <shortName evidence="9">MGMT</shortName>
    </alternativeName>
    <alternativeName>
        <fullName evidence="9">O-6-methylguanine-DNA-alkyltransferase</fullName>
    </alternativeName>
</protein>
<proteinExistence type="inferred from homology"/>
<evidence type="ECO:0000259" key="10">
    <source>
        <dbReference type="Pfam" id="PF01035"/>
    </source>
</evidence>
<feature type="domain" description="Methylated-DNA-[protein]-cysteine S-methyltransferase DNA binding" evidence="10">
    <location>
        <begin position="69"/>
        <end position="148"/>
    </location>
</feature>
<dbReference type="InterPro" id="IPR023546">
    <property type="entry name" value="MGMT"/>
</dbReference>
<dbReference type="SUPFAM" id="SSF53155">
    <property type="entry name" value="Methylated DNA-protein cysteine methyltransferase domain"/>
    <property type="match status" value="1"/>
</dbReference>
<sequence>MAATSKGLCYVGSPGKPYKEMSESVSRRYPRHEWEQNDEAVQPYMLQLKQYIDGERRDFTIPFDLGGTPFQSAVWEALQHIPYGETCSYSDIAEQIGKPSSVRAVGTAIGANPILITVPCHRVIGKNGTLTGYRGGLEMKVELLRLERKSLVAERSVQHA</sequence>
<dbReference type="InterPro" id="IPR036631">
    <property type="entry name" value="MGMT_N_sf"/>
</dbReference>
<dbReference type="PANTHER" id="PTHR10815:SF12">
    <property type="entry name" value="METHYLATED-DNA--PROTEIN-CYSTEINE METHYLTRANSFERASE, INDUCIBLE"/>
    <property type="match status" value="1"/>
</dbReference>
<comment type="similarity">
    <text evidence="2 9">Belongs to the MGMT family.</text>
</comment>
<dbReference type="InterPro" id="IPR001497">
    <property type="entry name" value="MethylDNA_cys_MeTrfase_AS"/>
</dbReference>
<dbReference type="InterPro" id="IPR036388">
    <property type="entry name" value="WH-like_DNA-bd_sf"/>
</dbReference>
<evidence type="ECO:0000256" key="6">
    <source>
        <dbReference type="ARBA" id="ARBA00022763"/>
    </source>
</evidence>
<evidence type="ECO:0000259" key="11">
    <source>
        <dbReference type="Pfam" id="PF02870"/>
    </source>
</evidence>
<comment type="caution">
    <text evidence="12">The sequence shown here is derived from an EMBL/GenBank/DDBJ whole genome shotgun (WGS) entry which is preliminary data.</text>
</comment>
<reference evidence="12 13" key="1">
    <citation type="journal article" date="2014" name="Int. J. Syst. Evol. Microbiol.">
        <title>Complete genome sequence of Corynebacterium casei LMG S-19264T (=DSM 44701T), isolated from a smear-ripened cheese.</title>
        <authorList>
            <consortium name="US DOE Joint Genome Institute (JGI-PGF)"/>
            <person name="Walter F."/>
            <person name="Albersmeier A."/>
            <person name="Kalinowski J."/>
            <person name="Ruckert C."/>
        </authorList>
    </citation>
    <scope>NUCLEOTIDE SEQUENCE [LARGE SCALE GENOMIC DNA]</scope>
    <source>
        <strain evidence="12 13">CGMCC 1.15286</strain>
    </source>
</reference>
<dbReference type="Proteomes" id="UP000600247">
    <property type="component" value="Unassembled WGS sequence"/>
</dbReference>
<dbReference type="SUPFAM" id="SSF46767">
    <property type="entry name" value="Methylated DNA-protein cysteine methyltransferase, C-terminal domain"/>
    <property type="match status" value="1"/>
</dbReference>
<feature type="domain" description="Methylguanine DNA methyltransferase ribonuclease-like" evidence="11">
    <location>
        <begin position="2"/>
        <end position="65"/>
    </location>
</feature>
<name>A0A917M5F1_9BACL</name>
<dbReference type="NCBIfam" id="TIGR00589">
    <property type="entry name" value="ogt"/>
    <property type="match status" value="1"/>
</dbReference>
<dbReference type="CDD" id="cd06445">
    <property type="entry name" value="ATase"/>
    <property type="match status" value="1"/>
</dbReference>
<evidence type="ECO:0000256" key="8">
    <source>
        <dbReference type="ARBA" id="ARBA00049348"/>
    </source>
</evidence>
<dbReference type="InterPro" id="IPR014048">
    <property type="entry name" value="MethylDNA_cys_MeTrfase_DNA-bd"/>
</dbReference>
<evidence type="ECO:0000256" key="7">
    <source>
        <dbReference type="ARBA" id="ARBA00023204"/>
    </source>
</evidence>
<dbReference type="Gene3D" id="3.30.160.70">
    <property type="entry name" value="Methylated DNA-protein cysteine methyltransferase domain"/>
    <property type="match status" value="1"/>
</dbReference>
<evidence type="ECO:0000313" key="13">
    <source>
        <dbReference type="Proteomes" id="UP000600247"/>
    </source>
</evidence>
<evidence type="ECO:0000256" key="5">
    <source>
        <dbReference type="ARBA" id="ARBA00022679"/>
    </source>
</evidence>
<dbReference type="AlphaFoldDB" id="A0A917M5F1"/>
<evidence type="ECO:0000256" key="4">
    <source>
        <dbReference type="ARBA" id="ARBA00022603"/>
    </source>
</evidence>
<dbReference type="Gene3D" id="1.10.10.10">
    <property type="entry name" value="Winged helix-like DNA-binding domain superfamily/Winged helix DNA-binding domain"/>
    <property type="match status" value="1"/>
</dbReference>
<evidence type="ECO:0000256" key="9">
    <source>
        <dbReference type="HAMAP-Rule" id="MF_00772"/>
    </source>
</evidence>